<accession>A0A318U6A5</accession>
<reference evidence="1 2" key="1">
    <citation type="submission" date="2018-06" db="EMBL/GenBank/DDBJ databases">
        <title>Genomic Encyclopedia of Archaeal and Bacterial Type Strains, Phase II (KMG-II): from individual species to whole genera.</title>
        <authorList>
            <person name="Goeker M."/>
        </authorList>
    </citation>
    <scope>NUCLEOTIDE SEQUENCE [LARGE SCALE GENOMIC DNA]</scope>
    <source>
        <strain evidence="1 2">DSM 27372</strain>
    </source>
</reference>
<proteinExistence type="predicted"/>
<keyword evidence="2" id="KW-1185">Reference proteome</keyword>
<protein>
    <submittedName>
        <fullName evidence="1">Uncharacterized protein</fullName>
    </submittedName>
</protein>
<dbReference type="EMBL" id="QKLU01000012">
    <property type="protein sequence ID" value="PYF68461.1"/>
    <property type="molecule type" value="Genomic_DNA"/>
</dbReference>
<comment type="caution">
    <text evidence="1">The sequence shown here is derived from an EMBL/GenBank/DDBJ whole genome shotgun (WGS) entry which is preliminary data.</text>
</comment>
<name>A0A318U6A5_9SPHI</name>
<evidence type="ECO:0000313" key="2">
    <source>
        <dbReference type="Proteomes" id="UP000248198"/>
    </source>
</evidence>
<dbReference type="RefSeq" id="WP_110834718.1">
    <property type="nucleotide sequence ID" value="NZ_QKLU01000012.1"/>
</dbReference>
<dbReference type="Proteomes" id="UP000248198">
    <property type="component" value="Unassembled WGS sequence"/>
</dbReference>
<organism evidence="1 2">
    <name type="scientific">Pedobacter nutrimenti</name>
    <dbReference type="NCBI Taxonomy" id="1241337"/>
    <lineage>
        <taxon>Bacteria</taxon>
        <taxon>Pseudomonadati</taxon>
        <taxon>Bacteroidota</taxon>
        <taxon>Sphingobacteriia</taxon>
        <taxon>Sphingobacteriales</taxon>
        <taxon>Sphingobacteriaceae</taxon>
        <taxon>Pedobacter</taxon>
    </lineage>
</organism>
<evidence type="ECO:0000313" key="1">
    <source>
        <dbReference type="EMBL" id="PYF68461.1"/>
    </source>
</evidence>
<sequence length="79" mass="9332">MITKFIYLVTVKELHQRDADIDSNRYDLIEHTDDLKLYCSQRGIKLEAQMLTSLNSNGKIRINNYTHDCLIIKKELYNV</sequence>
<dbReference type="AlphaFoldDB" id="A0A318U6A5"/>
<gene>
    <name evidence="1" type="ORF">B0O44_11248</name>
</gene>